<comment type="caution">
    <text evidence="1">The sequence shown here is derived from an EMBL/GenBank/DDBJ whole genome shotgun (WGS) entry which is preliminary data.</text>
</comment>
<protein>
    <submittedName>
        <fullName evidence="1">Uncharacterized protein</fullName>
    </submittedName>
</protein>
<dbReference type="Proteomes" id="UP000295718">
    <property type="component" value="Unassembled WGS sequence"/>
</dbReference>
<sequence length="71" mass="8276">MLGLFFMCFFIRRDILLGAVYIKNNFMKECPLVFRLISRGINFHATGNKKSDKVLMKGDQYHLNLAASYRV</sequence>
<evidence type="ECO:0000313" key="1">
    <source>
        <dbReference type="EMBL" id="TCL57580.1"/>
    </source>
</evidence>
<proteinExistence type="predicted"/>
<reference evidence="1 2" key="1">
    <citation type="submission" date="2019-03" db="EMBL/GenBank/DDBJ databases">
        <title>Genomic Encyclopedia of Type Strains, Phase IV (KMG-IV): sequencing the most valuable type-strain genomes for metagenomic binning, comparative biology and taxonomic classification.</title>
        <authorList>
            <person name="Goeker M."/>
        </authorList>
    </citation>
    <scope>NUCLEOTIDE SEQUENCE [LARGE SCALE GENOMIC DNA]</scope>
    <source>
        <strain evidence="1 2">DSM 100556</strain>
    </source>
</reference>
<dbReference type="EMBL" id="SLUO01000008">
    <property type="protein sequence ID" value="TCL57580.1"/>
    <property type="molecule type" value="Genomic_DNA"/>
</dbReference>
<dbReference type="STRING" id="1469948.GCA_000732725_02083"/>
<keyword evidence="2" id="KW-1185">Reference proteome</keyword>
<name>A0A4R1QYH2_9FIRM</name>
<dbReference type="AlphaFoldDB" id="A0A4R1QYH2"/>
<accession>A0A4R1QYH2</accession>
<organism evidence="1 2">
    <name type="scientific">Kineothrix alysoides</name>
    <dbReference type="NCBI Taxonomy" id="1469948"/>
    <lineage>
        <taxon>Bacteria</taxon>
        <taxon>Bacillati</taxon>
        <taxon>Bacillota</taxon>
        <taxon>Clostridia</taxon>
        <taxon>Lachnospirales</taxon>
        <taxon>Lachnospiraceae</taxon>
        <taxon>Kineothrix</taxon>
    </lineage>
</organism>
<gene>
    <name evidence="1" type="ORF">EDD76_108115</name>
</gene>
<evidence type="ECO:0000313" key="2">
    <source>
        <dbReference type="Proteomes" id="UP000295718"/>
    </source>
</evidence>